<comment type="caution">
    <text evidence="3">The sequence shown here is derived from an EMBL/GenBank/DDBJ whole genome shotgun (WGS) entry which is preliminary data.</text>
</comment>
<dbReference type="InterPro" id="IPR038139">
    <property type="entry name" value="NlpE_C_sf"/>
</dbReference>
<organism evidence="3 4">
    <name type="scientific">Morganella morganii</name>
    <name type="common">Proteus morganii</name>
    <dbReference type="NCBI Taxonomy" id="582"/>
    <lineage>
        <taxon>Bacteria</taxon>
        <taxon>Pseudomonadati</taxon>
        <taxon>Pseudomonadota</taxon>
        <taxon>Gammaproteobacteria</taxon>
        <taxon>Enterobacterales</taxon>
        <taxon>Morganellaceae</taxon>
        <taxon>Morganella</taxon>
    </lineage>
</organism>
<dbReference type="Gene3D" id="2.40.50.540">
    <property type="match status" value="1"/>
</dbReference>
<dbReference type="Pfam" id="PF04170">
    <property type="entry name" value="NlpE"/>
    <property type="match status" value="1"/>
</dbReference>
<dbReference type="NCBIfam" id="NF007814">
    <property type="entry name" value="PRK10523.1"/>
    <property type="match status" value="1"/>
</dbReference>
<feature type="signal peptide" evidence="1">
    <location>
        <begin position="1"/>
        <end position="20"/>
    </location>
</feature>
<name>A0A0D8L744_MORMO</name>
<dbReference type="Gene3D" id="2.40.128.640">
    <property type="match status" value="1"/>
</dbReference>
<evidence type="ECO:0000313" key="3">
    <source>
        <dbReference type="EMBL" id="KJF77589.1"/>
    </source>
</evidence>
<dbReference type="InterPro" id="IPR007298">
    <property type="entry name" value="Cu-R_lipoprotein_NlpE"/>
</dbReference>
<proteinExistence type="predicted"/>
<feature type="chain" id="PRO_5002332495" evidence="1">
    <location>
        <begin position="21"/>
        <end position="219"/>
    </location>
</feature>
<gene>
    <name evidence="3" type="ORF">UA45_11845</name>
</gene>
<keyword evidence="1" id="KW-0732">Signal</keyword>
<evidence type="ECO:0000256" key="1">
    <source>
        <dbReference type="SAM" id="SignalP"/>
    </source>
</evidence>
<accession>A0A0D8L744</accession>
<dbReference type="AlphaFoldDB" id="A0A0D8L744"/>
<reference evidence="3 4" key="1">
    <citation type="submission" date="2015-02" db="EMBL/GenBank/DDBJ databases">
        <title>Whole genome shotgun sequencing of cultured foodborne pathogen.</title>
        <authorList>
            <person name="Timme R."/>
            <person name="Allard M.W."/>
            <person name="Strain E."/>
            <person name="Evans P.S."/>
            <person name="Brown E."/>
        </authorList>
    </citation>
    <scope>NUCLEOTIDE SEQUENCE [LARGE SCALE GENOMIC DNA]</scope>
    <source>
        <strain evidence="3 4">GCSL-TSO-24</strain>
    </source>
</reference>
<evidence type="ECO:0000313" key="4">
    <source>
        <dbReference type="Proteomes" id="UP000032582"/>
    </source>
</evidence>
<dbReference type="EMBL" id="JZSH01000128">
    <property type="protein sequence ID" value="KJF77589.1"/>
    <property type="molecule type" value="Genomic_DNA"/>
</dbReference>
<protein>
    <submittedName>
        <fullName evidence="3">Copper homeostasis protein</fullName>
    </submittedName>
</protein>
<sequence>MKNLTKLLLAAGIFSITACSSTVVVPPTPEVHVLDRAYNGVVPCADCSGMDVTVLLEGDGTYVMQRTYLETRDGNQTFFETGTWAKDGDKLRLTDTAGQRAYYDPQDKSLVMLDIDGNPITSNLNYTLKMVKPVQLKGEYRYMADAATFKDCQTGVVYAVPGNIGLEQGYGKLGVEGGKPVYLEVEGYYTIRPSMEDGQFDQALIQTGKSVLDKSRSCQ</sequence>
<feature type="domain" description="NlpE C-terminal OB" evidence="2">
    <location>
        <begin position="131"/>
        <end position="219"/>
    </location>
</feature>
<evidence type="ECO:0000259" key="2">
    <source>
        <dbReference type="Pfam" id="PF17185"/>
    </source>
</evidence>
<dbReference type="Proteomes" id="UP000032582">
    <property type="component" value="Unassembled WGS sequence"/>
</dbReference>
<dbReference type="PATRIC" id="fig|582.24.peg.3725"/>
<dbReference type="InterPro" id="IPR033450">
    <property type="entry name" value="NlpE_C"/>
</dbReference>
<dbReference type="PROSITE" id="PS51257">
    <property type="entry name" value="PROKAR_LIPOPROTEIN"/>
    <property type="match status" value="1"/>
</dbReference>
<dbReference type="Pfam" id="PF17185">
    <property type="entry name" value="NlpE_C"/>
    <property type="match status" value="1"/>
</dbReference>